<name>A0A3E0HDR4_9FLAO</name>
<evidence type="ECO:0000313" key="2">
    <source>
        <dbReference type="EMBL" id="REH43414.1"/>
    </source>
</evidence>
<sequence>MKYLLYSFLALGISCGIPKKNSETKVTEPIEKETIIEEEEEVAKPVTPQNELIVVLKNAKSIDDVKSLIKNSGLTWSKMAYETDASKIAIVEVPEGKREFWINKLQESGEFRSVNSNSEENLTDIISEEKNNLLRIIKTQCFGDCPVYTVSIDKEGNVVYNGVKYVLEKGIREFTLSEKQLKELTDKLNKKDFKSFKDAYNNPKIPDLSSTYIVHNGKQILIRLWKDIPDELIDVHEYIDGILLDKKFIE</sequence>
<dbReference type="Proteomes" id="UP000256884">
    <property type="component" value="Unassembled WGS sequence"/>
</dbReference>
<dbReference type="AlphaFoldDB" id="A0A3E0HDR4"/>
<dbReference type="OrthoDB" id="7172369at2"/>
<evidence type="ECO:0000313" key="3">
    <source>
        <dbReference type="Proteomes" id="UP000256884"/>
    </source>
</evidence>
<proteinExistence type="predicted"/>
<reference evidence="2 3" key="1">
    <citation type="submission" date="2018-08" db="EMBL/GenBank/DDBJ databases">
        <title>Genomic Encyclopedia of Type Strains, Phase IV (KMG-IV): sequencing the most valuable type-strain genomes for metagenomic binning, comparative biology and taxonomic classification.</title>
        <authorList>
            <person name="Goeker M."/>
        </authorList>
    </citation>
    <scope>NUCLEOTIDE SEQUENCE [LARGE SCALE GENOMIC DNA]</scope>
    <source>
        <strain evidence="2 3">DSM 18841</strain>
    </source>
</reference>
<protein>
    <recommendedName>
        <fullName evidence="1">DUF6438 domain-containing protein</fullName>
    </recommendedName>
</protein>
<comment type="caution">
    <text evidence="2">The sequence shown here is derived from an EMBL/GenBank/DDBJ whole genome shotgun (WGS) entry which is preliminary data.</text>
</comment>
<dbReference type="RefSeq" id="WP_115902250.1">
    <property type="nucleotide sequence ID" value="NZ_QUNS01000013.1"/>
</dbReference>
<dbReference type="PROSITE" id="PS51257">
    <property type="entry name" value="PROKAR_LIPOPROTEIN"/>
    <property type="match status" value="1"/>
</dbReference>
<evidence type="ECO:0000259" key="1">
    <source>
        <dbReference type="Pfam" id="PF20033"/>
    </source>
</evidence>
<dbReference type="InterPro" id="IPR045497">
    <property type="entry name" value="DUF6438"/>
</dbReference>
<accession>A0A3E0HDR4</accession>
<dbReference type="Pfam" id="PF20033">
    <property type="entry name" value="DUF6438"/>
    <property type="match status" value="1"/>
</dbReference>
<gene>
    <name evidence="2" type="ORF">C7448_11315</name>
</gene>
<organism evidence="2 3">
    <name type="scientific">Tenacibaculum gallaicum</name>
    <dbReference type="NCBI Taxonomy" id="561505"/>
    <lineage>
        <taxon>Bacteria</taxon>
        <taxon>Pseudomonadati</taxon>
        <taxon>Bacteroidota</taxon>
        <taxon>Flavobacteriia</taxon>
        <taxon>Flavobacteriales</taxon>
        <taxon>Flavobacteriaceae</taxon>
        <taxon>Tenacibaculum</taxon>
    </lineage>
</organism>
<dbReference type="EMBL" id="QUNS01000013">
    <property type="protein sequence ID" value="REH43414.1"/>
    <property type="molecule type" value="Genomic_DNA"/>
</dbReference>
<keyword evidence="3" id="KW-1185">Reference proteome</keyword>
<feature type="domain" description="DUF6438" evidence="1">
    <location>
        <begin position="134"/>
        <end position="242"/>
    </location>
</feature>